<gene>
    <name evidence="2" type="ORF">SAMN04487949_2338</name>
</gene>
<organism evidence="2 3">
    <name type="scientific">Halogranum gelatinilyticum</name>
    <dbReference type="NCBI Taxonomy" id="660521"/>
    <lineage>
        <taxon>Archaea</taxon>
        <taxon>Methanobacteriati</taxon>
        <taxon>Methanobacteriota</taxon>
        <taxon>Stenosarchaea group</taxon>
        <taxon>Halobacteria</taxon>
        <taxon>Halobacteriales</taxon>
        <taxon>Haloferacaceae</taxon>
    </lineage>
</organism>
<evidence type="ECO:0008006" key="4">
    <source>
        <dbReference type="Google" id="ProtNLM"/>
    </source>
</evidence>
<evidence type="ECO:0000313" key="2">
    <source>
        <dbReference type="EMBL" id="SDM63338.1"/>
    </source>
</evidence>
<keyword evidence="3" id="KW-1185">Reference proteome</keyword>
<dbReference type="Pfam" id="PF24444">
    <property type="entry name" value="DUF7563"/>
    <property type="match status" value="1"/>
</dbReference>
<dbReference type="EMBL" id="FNHL01000002">
    <property type="protein sequence ID" value="SDM63338.1"/>
    <property type="molecule type" value="Genomic_DNA"/>
</dbReference>
<evidence type="ECO:0000313" key="3">
    <source>
        <dbReference type="Proteomes" id="UP000199451"/>
    </source>
</evidence>
<dbReference type="InterPro" id="IPR055985">
    <property type="entry name" value="DUF7563"/>
</dbReference>
<feature type="region of interest" description="Disordered" evidence="1">
    <location>
        <begin position="39"/>
        <end position="119"/>
    </location>
</feature>
<dbReference type="AlphaFoldDB" id="A0A1G9UTY4"/>
<dbReference type="Proteomes" id="UP000199451">
    <property type="component" value="Unassembled WGS sequence"/>
</dbReference>
<feature type="compositionally biased region" description="Acidic residues" evidence="1">
    <location>
        <begin position="63"/>
        <end position="72"/>
    </location>
</feature>
<protein>
    <recommendedName>
        <fullName evidence="4">Small CPxCG-related zinc finger protein</fullName>
    </recommendedName>
</protein>
<reference evidence="3" key="1">
    <citation type="submission" date="2016-10" db="EMBL/GenBank/DDBJ databases">
        <authorList>
            <person name="Varghese N."/>
            <person name="Submissions S."/>
        </authorList>
    </citation>
    <scope>NUCLEOTIDE SEQUENCE [LARGE SCALE GENOMIC DNA]</scope>
    <source>
        <strain evidence="3">CGMCC 1.10119</strain>
    </source>
</reference>
<proteinExistence type="predicted"/>
<evidence type="ECO:0000256" key="1">
    <source>
        <dbReference type="SAM" id="MobiDB-lite"/>
    </source>
</evidence>
<accession>A0A1G9UTY4</accession>
<sequence length="119" mass="12727">MAVGREMPECATCEEYVSPDFVRVFGDNNRVVTACLSCRGAKPEPDQSAGPAETAEYNASETEQADDTEYEPEPYSHEADPAEPASASQRVDVTEPETAATATGGGSSPMSFLRSVFLR</sequence>
<name>A0A1G9UTY4_9EURY</name>